<proteinExistence type="predicted"/>
<protein>
    <recommendedName>
        <fullName evidence="2">Nbr1 FW domain-containing protein</fullName>
    </recommendedName>
</protein>
<evidence type="ECO:0000313" key="4">
    <source>
        <dbReference type="Proteomes" id="UP000019118"/>
    </source>
</evidence>
<feature type="region of interest" description="Disordered" evidence="1">
    <location>
        <begin position="838"/>
        <end position="857"/>
    </location>
</feature>
<dbReference type="Gene3D" id="2.60.40.10">
    <property type="entry name" value="Immunoglobulins"/>
    <property type="match status" value="1"/>
</dbReference>
<sequence>MSSKKHDLEIVYSLRWKNRTKREESKEMSVVVVVYDIPSTTLNFETFKNYLLKNSGTPEDDVRVYFIMDNGKEYLIQSQTDFQVALYAFRRKARAGEMINLLLERVSEQPTHKNLRHSNDVETQFDNVDATSILSTCCNADTAPEWFIAGLAQLKKEIKDEITSNVSTLIASAVAEIKSPCLAPVPAQHASCSNRARAKPYKWSKKLTPQLVENITDTKVLLKSLKLENKLDKLERKASKYREKRHALQHGQKSSDNAPKSSDSEAGPSKSNSRSIGKEIKRKLEEHQRKQEEPIAHQQSDEPKMGARPVSRQRSVPHMVGGEIYLHQWEVQNTGEAQWTLMTQLQYTWGSKKLIPLSQYITVPHLKPGEIGTISIRLHIPTHPGIYECYWQFLHKGRRFGDWLDVQVIVDPFDLKGHSSVLEHSGPQACHFINPSELQENVGKISESDQILLQAGLFVQTPGYKSLQDQDTIDWFKVLHQMGKMSLEDEAKSELLNRLIKEDDVDSDCSWNSERAHVDEFVLMPPVPQSFVLDSPDTTKTQAKTPAKQVNAESSAVTSDLKTNKAGSSESFDDNNNTDCVSRSSVNSIKFRDEELDNIVVITLPKDEQVKEGFIYVHVDGQKVLVPKNILKSEIISAAQEFNNYRSGSSSAGIVIDASETLNKSPTPSLASTIINQDTEVNGANKPKQENLISAESLELFCDMQEYPSCAQQAVDLTVGPKDTFDTSTIDEALDRSSYFEANNFMSHCSAAGSCFSEFNTNAERQTRMFVFPQDVPGYEVIYPTLDINPEEATLTTDSCVAPKPNQPASVLAQEAISHPLEAVPNYQQTPVELRRSPVQSPQATVRETEPAASTHPLQEPIPELTAQHRPNADNGWVSASRPHILPEGLVSGAVSAARSVMNMIRPQSPGRWVNGHWVSSSPETPREANLQALAEMGFWNRDLNATLLARYSDDLNRVVAELVQ</sequence>
<feature type="compositionally biased region" description="Basic and acidic residues" evidence="1">
    <location>
        <begin position="276"/>
        <end position="305"/>
    </location>
</feature>
<feature type="domain" description="Nbr1 FW" evidence="2">
    <location>
        <begin position="324"/>
        <end position="409"/>
    </location>
</feature>
<dbReference type="CDD" id="cd14947">
    <property type="entry name" value="NBR1_like"/>
    <property type="match status" value="1"/>
</dbReference>
<organism evidence="3 4">
    <name type="scientific">Dendroctonus ponderosae</name>
    <name type="common">Mountain pine beetle</name>
    <dbReference type="NCBI Taxonomy" id="77166"/>
    <lineage>
        <taxon>Eukaryota</taxon>
        <taxon>Metazoa</taxon>
        <taxon>Ecdysozoa</taxon>
        <taxon>Arthropoda</taxon>
        <taxon>Hexapoda</taxon>
        <taxon>Insecta</taxon>
        <taxon>Pterygota</taxon>
        <taxon>Neoptera</taxon>
        <taxon>Endopterygota</taxon>
        <taxon>Coleoptera</taxon>
        <taxon>Polyphaga</taxon>
        <taxon>Cucujiformia</taxon>
        <taxon>Curculionidae</taxon>
        <taxon>Scolytinae</taxon>
        <taxon>Dendroctonus</taxon>
    </lineage>
</organism>
<dbReference type="InterPro" id="IPR009060">
    <property type="entry name" value="UBA-like_sf"/>
</dbReference>
<dbReference type="Pfam" id="PF16158">
    <property type="entry name" value="N_BRCA1_IG"/>
    <property type="match status" value="1"/>
</dbReference>
<dbReference type="PANTHER" id="PTHR20930">
    <property type="entry name" value="OVARIAN CARCINOMA ANTIGEN CA125-RELATED"/>
    <property type="match status" value="1"/>
</dbReference>
<dbReference type="EnsemblMetazoa" id="XM_019910721.1">
    <property type="protein sequence ID" value="XP_019766280.1"/>
    <property type="gene ID" value="LOC109541765"/>
</dbReference>
<dbReference type="SUPFAM" id="SSF46934">
    <property type="entry name" value="UBA-like"/>
    <property type="match status" value="1"/>
</dbReference>
<dbReference type="Proteomes" id="UP000019118">
    <property type="component" value="Unassembled WGS sequence"/>
</dbReference>
<evidence type="ECO:0000259" key="2">
    <source>
        <dbReference type="Pfam" id="PF16158"/>
    </source>
</evidence>
<feature type="compositionally biased region" description="Low complexity" evidence="1">
    <location>
        <begin position="538"/>
        <end position="549"/>
    </location>
</feature>
<accession>A0AAR5PZ53</accession>
<dbReference type="InterPro" id="IPR032350">
    <property type="entry name" value="Nbr1_FW"/>
</dbReference>
<dbReference type="KEGG" id="dpa:109541765"/>
<feature type="compositionally biased region" description="Polar residues" evidence="1">
    <location>
        <begin position="251"/>
        <end position="261"/>
    </location>
</feature>
<evidence type="ECO:0000313" key="3">
    <source>
        <dbReference type="EnsemblMetazoa" id="XP_019766280.1"/>
    </source>
</evidence>
<dbReference type="GO" id="GO:0043130">
    <property type="term" value="F:ubiquitin binding"/>
    <property type="evidence" value="ECO:0007669"/>
    <property type="project" value="TreeGrafter"/>
</dbReference>
<feature type="region of interest" description="Disordered" evidence="1">
    <location>
        <begin position="534"/>
        <end position="576"/>
    </location>
</feature>
<dbReference type="AlphaFoldDB" id="A0AAR5PZ53"/>
<evidence type="ECO:0000256" key="1">
    <source>
        <dbReference type="SAM" id="MobiDB-lite"/>
    </source>
</evidence>
<reference evidence="4" key="1">
    <citation type="journal article" date="2013" name="Genome Biol.">
        <title>Draft genome of the mountain pine beetle, Dendroctonus ponderosae Hopkins, a major forest pest.</title>
        <authorList>
            <person name="Keeling C.I."/>
            <person name="Yuen M.M."/>
            <person name="Liao N.Y."/>
            <person name="Docking T.R."/>
            <person name="Chan S.K."/>
            <person name="Taylor G.A."/>
            <person name="Palmquist D.L."/>
            <person name="Jackman S.D."/>
            <person name="Nguyen A."/>
            <person name="Li M."/>
            <person name="Henderson H."/>
            <person name="Janes J.K."/>
            <person name="Zhao Y."/>
            <person name="Pandoh P."/>
            <person name="Moore R."/>
            <person name="Sperling F.A."/>
            <person name="Huber D.P."/>
            <person name="Birol I."/>
            <person name="Jones S.J."/>
            <person name="Bohlmann J."/>
        </authorList>
    </citation>
    <scope>NUCLEOTIDE SEQUENCE</scope>
</reference>
<keyword evidence="4" id="KW-1185">Reference proteome</keyword>
<dbReference type="PANTHER" id="PTHR20930:SF0">
    <property type="entry name" value="PROTEIN ILRUN"/>
    <property type="match status" value="1"/>
</dbReference>
<dbReference type="Gene3D" id="1.10.8.10">
    <property type="entry name" value="DNA helicase RuvA subunit, C-terminal domain"/>
    <property type="match status" value="1"/>
</dbReference>
<dbReference type="GO" id="GO:0016236">
    <property type="term" value="P:macroautophagy"/>
    <property type="evidence" value="ECO:0007669"/>
    <property type="project" value="TreeGrafter"/>
</dbReference>
<dbReference type="CDD" id="cd14319">
    <property type="entry name" value="UBA_NBR1"/>
    <property type="match status" value="1"/>
</dbReference>
<reference evidence="3" key="2">
    <citation type="submission" date="2024-08" db="UniProtKB">
        <authorList>
            <consortium name="EnsemblMetazoa"/>
        </authorList>
    </citation>
    <scope>IDENTIFICATION</scope>
</reference>
<feature type="region of interest" description="Disordered" evidence="1">
    <location>
        <begin position="240"/>
        <end position="312"/>
    </location>
</feature>
<name>A0AAR5PZ53_DENPD</name>
<dbReference type="GeneID" id="109541765"/>
<dbReference type="GO" id="GO:0000407">
    <property type="term" value="C:phagophore assembly site"/>
    <property type="evidence" value="ECO:0007669"/>
    <property type="project" value="TreeGrafter"/>
</dbReference>
<dbReference type="InterPro" id="IPR013783">
    <property type="entry name" value="Ig-like_fold"/>
</dbReference>
<feature type="compositionally biased region" description="Polar residues" evidence="1">
    <location>
        <begin position="551"/>
        <end position="576"/>
    </location>
</feature>